<dbReference type="FunFam" id="2.10.25.10:FF:000488">
    <property type="entry name" value="von Willebrand factor D and EGF domains"/>
    <property type="match status" value="1"/>
</dbReference>
<dbReference type="AlphaFoldDB" id="A0A0B7B9V3"/>
<dbReference type="SMART" id="SM00181">
    <property type="entry name" value="EGF"/>
    <property type="match status" value="6"/>
</dbReference>
<organism evidence="9">
    <name type="scientific">Arion vulgaris</name>
    <dbReference type="NCBI Taxonomy" id="1028688"/>
    <lineage>
        <taxon>Eukaryota</taxon>
        <taxon>Metazoa</taxon>
        <taxon>Spiralia</taxon>
        <taxon>Lophotrochozoa</taxon>
        <taxon>Mollusca</taxon>
        <taxon>Gastropoda</taxon>
        <taxon>Heterobranchia</taxon>
        <taxon>Euthyneura</taxon>
        <taxon>Panpulmonata</taxon>
        <taxon>Eupulmonata</taxon>
        <taxon>Stylommatophora</taxon>
        <taxon>Helicina</taxon>
        <taxon>Arionoidea</taxon>
        <taxon>Arionidae</taxon>
        <taxon>Arion</taxon>
    </lineage>
</organism>
<evidence type="ECO:0000256" key="3">
    <source>
        <dbReference type="ARBA" id="ARBA00022837"/>
    </source>
</evidence>
<proteinExistence type="predicted"/>
<feature type="domain" description="EGF-like" evidence="8">
    <location>
        <begin position="304"/>
        <end position="343"/>
    </location>
</feature>
<dbReference type="SMART" id="SM00179">
    <property type="entry name" value="EGF_CA"/>
    <property type="match status" value="6"/>
</dbReference>
<dbReference type="SUPFAM" id="SSF57184">
    <property type="entry name" value="Growth factor receptor domain"/>
    <property type="match status" value="1"/>
</dbReference>
<dbReference type="InterPro" id="IPR001881">
    <property type="entry name" value="EGF-like_Ca-bd_dom"/>
</dbReference>
<gene>
    <name evidence="9" type="primary">ORF168798</name>
    <name evidence="10" type="synonym">ORF168802</name>
</gene>
<keyword evidence="2" id="KW-0677">Repeat</keyword>
<dbReference type="FunFam" id="2.10.25.10:FF:000025">
    <property type="entry name" value="Thrombospondin 3"/>
    <property type="match status" value="1"/>
</dbReference>
<dbReference type="InterPro" id="IPR000742">
    <property type="entry name" value="EGF"/>
</dbReference>
<comment type="caution">
    <text evidence="5">Lacks conserved residue(s) required for the propagation of feature annotation.</text>
</comment>
<feature type="domain" description="EGF-like" evidence="8">
    <location>
        <begin position="526"/>
        <end position="567"/>
    </location>
</feature>
<dbReference type="InterPro" id="IPR049883">
    <property type="entry name" value="NOTCH1_EGF-like"/>
</dbReference>
<dbReference type="EMBL" id="HACG01042207">
    <property type="protein sequence ID" value="CEK89072.1"/>
    <property type="molecule type" value="Transcribed_RNA"/>
</dbReference>
<dbReference type="FunFam" id="2.10.25.10:FF:000027">
    <property type="entry name" value="Thrombospondin 3"/>
    <property type="match status" value="1"/>
</dbReference>
<keyword evidence="1 5" id="KW-0245">EGF-like domain</keyword>
<dbReference type="PANTHER" id="PTHR10199">
    <property type="entry name" value="THROMBOSPONDIN"/>
    <property type="match status" value="1"/>
</dbReference>
<dbReference type="EMBL" id="HACG01042206">
    <property type="protein sequence ID" value="CEK89071.1"/>
    <property type="molecule type" value="Transcribed_RNA"/>
</dbReference>
<dbReference type="PROSITE" id="PS50026">
    <property type="entry name" value="EGF_3"/>
    <property type="match status" value="2"/>
</dbReference>
<evidence type="ECO:0000256" key="4">
    <source>
        <dbReference type="ARBA" id="ARBA00023157"/>
    </source>
</evidence>
<dbReference type="PANTHER" id="PTHR10199:SF100">
    <property type="entry name" value="THROMBOSPONDIN, ISOFORM A"/>
    <property type="match status" value="1"/>
</dbReference>
<dbReference type="Pfam" id="PF00008">
    <property type="entry name" value="EGF"/>
    <property type="match status" value="1"/>
</dbReference>
<evidence type="ECO:0000313" key="10">
    <source>
        <dbReference type="EMBL" id="CEK89072.1"/>
    </source>
</evidence>
<dbReference type="GO" id="GO:0005509">
    <property type="term" value="F:calcium ion binding"/>
    <property type="evidence" value="ECO:0007669"/>
    <property type="project" value="InterPro"/>
</dbReference>
<feature type="disulfide bond" evidence="5">
    <location>
        <begin position="536"/>
        <end position="553"/>
    </location>
</feature>
<reference evidence="9" key="1">
    <citation type="submission" date="2014-12" db="EMBL/GenBank/DDBJ databases">
        <title>Insight into the proteome of Arion vulgaris.</title>
        <authorList>
            <person name="Aradska J."/>
            <person name="Bulat T."/>
            <person name="Smidak R."/>
            <person name="Sarate P."/>
            <person name="Gangsoo J."/>
            <person name="Sialana F."/>
            <person name="Bilban M."/>
            <person name="Lubec G."/>
        </authorList>
    </citation>
    <scope>NUCLEOTIDE SEQUENCE</scope>
    <source>
        <tissue evidence="9">Skin</tissue>
    </source>
</reference>
<feature type="non-terminal residue" evidence="9">
    <location>
        <position position="620"/>
    </location>
</feature>
<keyword evidence="4 5" id="KW-1015">Disulfide bond</keyword>
<dbReference type="InterPro" id="IPR009030">
    <property type="entry name" value="Growth_fac_rcpt_cys_sf"/>
</dbReference>
<dbReference type="FunFam" id="2.10.25.10:FF:000232">
    <property type="entry name" value="thrombospondin-3 isoform X1"/>
    <property type="match status" value="1"/>
</dbReference>
<accession>A0A0B7B9V3</accession>
<sequence>MEVLDYSCLCILVTCAFWLQCISAGKVTKVEAAFANNEEVFLLGDFRTRRNAKRKFPMVQFQSTRSRKRFEISMEFKQPQVTIQMIDEDGREYQLGFPISTVQADERTRLLIVFSKLSQNHNSISFFLDCVNMGVDQTEVPLRRILANLMPVKITAAFQWHVGESLANMLTMIGCPNGTISAPTASMSPTLEVPEWSRQGLATVRRQPVDEARQNIRKDVANNSMKQAPQPTPEPIMRERIESAHTARGTNASLEDVMQELIQSLLDMRVELKMQTQETRVLREVLSTCDFCKNRPVINGGNSPIRRCSTNPCFAGVRCVDTEEGFRCDSCPPGYHGDGITCRRLTTCADNPCYPGVRCQNTERGYQCGPCPPGYVGDGTRAGCRPETVTCNSRPCFPGVPCEDTNNGFVCGPCPTGSTGDGTHCVDINECEFSRPCDRLATCQNLTPGFTCSPCPPGYSSPPVQGLGIDAAKITKQICEDINECADGNNGGCVENSQCVNTPGSRECGPCLEGYRGDQTVGCQRDGNVCSDGTSCDVNAKCVRRRGSQGFSCQCAIGYAGDGHMCTRDSDLDGLPDVELPCSDRKCRQDNCVKIPNSGQEDADKDRIGDACDDDMDNDG</sequence>
<feature type="signal peptide" evidence="7">
    <location>
        <begin position="1"/>
        <end position="24"/>
    </location>
</feature>
<feature type="compositionally biased region" description="Acidic residues" evidence="6">
    <location>
        <begin position="611"/>
        <end position="620"/>
    </location>
</feature>
<dbReference type="CDD" id="cd00054">
    <property type="entry name" value="EGF_CA"/>
    <property type="match status" value="4"/>
</dbReference>
<evidence type="ECO:0000256" key="1">
    <source>
        <dbReference type="ARBA" id="ARBA00022536"/>
    </source>
</evidence>
<protein>
    <recommendedName>
        <fullName evidence="8">EGF-like domain-containing protein</fullName>
    </recommendedName>
</protein>
<dbReference type="Pfam" id="PF07645">
    <property type="entry name" value="EGF_CA"/>
    <property type="match status" value="2"/>
</dbReference>
<keyword evidence="7" id="KW-0732">Signal</keyword>
<evidence type="ECO:0000259" key="8">
    <source>
        <dbReference type="PROSITE" id="PS50026"/>
    </source>
</evidence>
<evidence type="ECO:0000313" key="9">
    <source>
        <dbReference type="EMBL" id="CEK89071.1"/>
    </source>
</evidence>
<evidence type="ECO:0000256" key="7">
    <source>
        <dbReference type="SAM" id="SignalP"/>
    </source>
</evidence>
<evidence type="ECO:0000256" key="6">
    <source>
        <dbReference type="SAM" id="MobiDB-lite"/>
    </source>
</evidence>
<keyword evidence="3" id="KW-0106">Calcium</keyword>
<dbReference type="Gene3D" id="2.10.25.10">
    <property type="entry name" value="Laminin"/>
    <property type="match status" value="6"/>
</dbReference>
<feature type="region of interest" description="Disordered" evidence="6">
    <location>
        <begin position="594"/>
        <end position="620"/>
    </location>
</feature>
<evidence type="ECO:0000256" key="5">
    <source>
        <dbReference type="PROSITE-ProRule" id="PRU00076"/>
    </source>
</evidence>
<dbReference type="PROSITE" id="PS01186">
    <property type="entry name" value="EGF_2"/>
    <property type="match status" value="1"/>
</dbReference>
<evidence type="ECO:0000256" key="2">
    <source>
        <dbReference type="ARBA" id="ARBA00022737"/>
    </source>
</evidence>
<feature type="chain" id="PRO_5007391756" description="EGF-like domain-containing protein" evidence="7">
    <location>
        <begin position="25"/>
        <end position="620"/>
    </location>
</feature>
<name>A0A0B7B9V3_9EUPU</name>